<evidence type="ECO:0000313" key="2">
    <source>
        <dbReference type="EMBL" id="PRX44206.1"/>
    </source>
</evidence>
<accession>A0A2T0LMA2</accession>
<evidence type="ECO:0000313" key="3">
    <source>
        <dbReference type="Proteomes" id="UP000238362"/>
    </source>
</evidence>
<keyword evidence="1" id="KW-1133">Transmembrane helix</keyword>
<name>A0A2T0LMA2_9PSEU</name>
<keyword evidence="1" id="KW-0812">Transmembrane</keyword>
<keyword evidence="3" id="KW-1185">Reference proteome</keyword>
<feature type="transmembrane region" description="Helical" evidence="1">
    <location>
        <begin position="87"/>
        <end position="107"/>
    </location>
</feature>
<dbReference type="EMBL" id="PVNH01000012">
    <property type="protein sequence ID" value="PRX44206.1"/>
    <property type="molecule type" value="Genomic_DNA"/>
</dbReference>
<feature type="transmembrane region" description="Helical" evidence="1">
    <location>
        <begin position="51"/>
        <end position="75"/>
    </location>
</feature>
<comment type="caution">
    <text evidence="2">The sequence shown here is derived from an EMBL/GenBank/DDBJ whole genome shotgun (WGS) entry which is preliminary data.</text>
</comment>
<feature type="transmembrane region" description="Helical" evidence="1">
    <location>
        <begin position="139"/>
        <end position="156"/>
    </location>
</feature>
<keyword evidence="1" id="KW-0472">Membrane</keyword>
<reference evidence="2 3" key="1">
    <citation type="submission" date="2018-03" db="EMBL/GenBank/DDBJ databases">
        <title>Genomic Encyclopedia of Type Strains, Phase III (KMG-III): the genomes of soil and plant-associated and newly described type strains.</title>
        <authorList>
            <person name="Whitman W."/>
        </authorList>
    </citation>
    <scope>NUCLEOTIDE SEQUENCE [LARGE SCALE GENOMIC DNA]</scope>
    <source>
        <strain evidence="2 3">CGMCC 4.7125</strain>
    </source>
</reference>
<gene>
    <name evidence="2" type="ORF">B0I33_11284</name>
</gene>
<proteinExistence type="predicted"/>
<dbReference type="RefSeq" id="WP_106181526.1">
    <property type="nucleotide sequence ID" value="NZ_PVNH01000012.1"/>
</dbReference>
<dbReference type="Proteomes" id="UP000238362">
    <property type="component" value="Unassembled WGS sequence"/>
</dbReference>
<sequence>MTPMTEVTRRHDGPWHVAAHVAALWLVGALTVLLAGWLVVLAGFLRAPALLVPPLGMLAVLSYAAASATPGVAWLTAGHGTRLGWALVYTALCSGGVLFVAATLTALDVPGVAVVTIPLLTLPFPLVAAVLVRRWAVRGPALAVSLAGVALAVWLPEPVPGAPAGSAVLHELAQLLRSLSG</sequence>
<evidence type="ECO:0000256" key="1">
    <source>
        <dbReference type="SAM" id="Phobius"/>
    </source>
</evidence>
<protein>
    <submittedName>
        <fullName evidence="2">Uncharacterized protein</fullName>
    </submittedName>
</protein>
<organism evidence="2 3">
    <name type="scientific">Prauserella shujinwangii</name>
    <dbReference type="NCBI Taxonomy" id="1453103"/>
    <lineage>
        <taxon>Bacteria</taxon>
        <taxon>Bacillati</taxon>
        <taxon>Actinomycetota</taxon>
        <taxon>Actinomycetes</taxon>
        <taxon>Pseudonocardiales</taxon>
        <taxon>Pseudonocardiaceae</taxon>
        <taxon>Prauserella</taxon>
    </lineage>
</organism>
<feature type="transmembrane region" description="Helical" evidence="1">
    <location>
        <begin position="21"/>
        <end position="45"/>
    </location>
</feature>
<dbReference type="AlphaFoldDB" id="A0A2T0LMA2"/>
<feature type="transmembrane region" description="Helical" evidence="1">
    <location>
        <begin position="113"/>
        <end position="132"/>
    </location>
</feature>